<dbReference type="Proteomes" id="UP000557717">
    <property type="component" value="Unassembled WGS sequence"/>
</dbReference>
<feature type="transmembrane region" description="Helical" evidence="1">
    <location>
        <begin position="88"/>
        <end position="106"/>
    </location>
</feature>
<keyword evidence="1" id="KW-1133">Transmembrane helix</keyword>
<comment type="caution">
    <text evidence="2">The sequence shown here is derived from an EMBL/GenBank/DDBJ whole genome shotgun (WGS) entry which is preliminary data.</text>
</comment>
<proteinExistence type="predicted"/>
<gene>
    <name evidence="2" type="ORF">HNR46_001282</name>
</gene>
<dbReference type="AlphaFoldDB" id="A0A840V8J3"/>
<reference evidence="2 3" key="1">
    <citation type="submission" date="2020-08" db="EMBL/GenBank/DDBJ databases">
        <title>Genomic Encyclopedia of Type Strains, Phase IV (KMG-IV): sequencing the most valuable type-strain genomes for metagenomic binning, comparative biology and taxonomic classification.</title>
        <authorList>
            <person name="Goeker M."/>
        </authorList>
    </citation>
    <scope>NUCLEOTIDE SEQUENCE [LARGE SCALE GENOMIC DNA]</scope>
    <source>
        <strain evidence="2 3">YC6886</strain>
    </source>
</reference>
<evidence type="ECO:0000313" key="2">
    <source>
        <dbReference type="EMBL" id="MBB5351048.1"/>
    </source>
</evidence>
<feature type="transmembrane region" description="Helical" evidence="1">
    <location>
        <begin position="32"/>
        <end position="50"/>
    </location>
</feature>
<evidence type="ECO:0000313" key="3">
    <source>
        <dbReference type="Proteomes" id="UP000557717"/>
    </source>
</evidence>
<feature type="transmembrane region" description="Helical" evidence="1">
    <location>
        <begin position="57"/>
        <end position="76"/>
    </location>
</feature>
<keyword evidence="3" id="KW-1185">Reference proteome</keyword>
<evidence type="ECO:0000256" key="1">
    <source>
        <dbReference type="SAM" id="Phobius"/>
    </source>
</evidence>
<name>A0A840V8J3_9BACT</name>
<dbReference type="EMBL" id="JACHFD010000005">
    <property type="protein sequence ID" value="MBB5351048.1"/>
    <property type="molecule type" value="Genomic_DNA"/>
</dbReference>
<keyword evidence="1" id="KW-0472">Membrane</keyword>
<keyword evidence="1" id="KW-0812">Transmembrane</keyword>
<sequence>MNLMRPLLFLAGALTMGLGVVSMGSLNDPGLLQGALTLGGGWLICAGFSFRSYWHGVIGAGVLGLLGATRCAPAWLKLTREPTAPWEAASFIISAVVLIVVVKALLAERARRTREELLRQD</sequence>
<organism evidence="2 3">
    <name type="scientific">Haloferula luteola</name>
    <dbReference type="NCBI Taxonomy" id="595692"/>
    <lineage>
        <taxon>Bacteria</taxon>
        <taxon>Pseudomonadati</taxon>
        <taxon>Verrucomicrobiota</taxon>
        <taxon>Verrucomicrobiia</taxon>
        <taxon>Verrucomicrobiales</taxon>
        <taxon>Verrucomicrobiaceae</taxon>
        <taxon>Haloferula</taxon>
    </lineage>
</organism>
<dbReference type="RefSeq" id="WP_184016880.1">
    <property type="nucleotide sequence ID" value="NZ_JACHFD010000005.1"/>
</dbReference>
<accession>A0A840V8J3</accession>
<protein>
    <submittedName>
        <fullName evidence="2">Uncharacterized protein</fullName>
    </submittedName>
</protein>